<keyword evidence="2" id="KW-1185">Reference proteome</keyword>
<evidence type="ECO:0000313" key="2">
    <source>
        <dbReference type="Proteomes" id="UP001153954"/>
    </source>
</evidence>
<evidence type="ECO:0000313" key="1">
    <source>
        <dbReference type="EMBL" id="CAH2092636.1"/>
    </source>
</evidence>
<comment type="caution">
    <text evidence="1">The sequence shown here is derived from an EMBL/GenBank/DDBJ whole genome shotgun (WGS) entry which is preliminary data.</text>
</comment>
<dbReference type="EMBL" id="CAKOGL010000012">
    <property type="protein sequence ID" value="CAH2092636.1"/>
    <property type="molecule type" value="Genomic_DNA"/>
</dbReference>
<proteinExistence type="predicted"/>
<organism evidence="1 2">
    <name type="scientific">Euphydryas editha</name>
    <name type="common">Edith's checkerspot</name>
    <dbReference type="NCBI Taxonomy" id="104508"/>
    <lineage>
        <taxon>Eukaryota</taxon>
        <taxon>Metazoa</taxon>
        <taxon>Ecdysozoa</taxon>
        <taxon>Arthropoda</taxon>
        <taxon>Hexapoda</taxon>
        <taxon>Insecta</taxon>
        <taxon>Pterygota</taxon>
        <taxon>Neoptera</taxon>
        <taxon>Endopterygota</taxon>
        <taxon>Lepidoptera</taxon>
        <taxon>Glossata</taxon>
        <taxon>Ditrysia</taxon>
        <taxon>Papilionoidea</taxon>
        <taxon>Nymphalidae</taxon>
        <taxon>Nymphalinae</taxon>
        <taxon>Euphydryas</taxon>
    </lineage>
</organism>
<sequence>MDINESLIKEEFGNIISSLQKLLPKKKDITFVAPDRTTLTKLSDVHAEAKSVFPKCFVGANLIIVRDIMDKVKLVQSYNFNKTSESYKCYSRLIHKEMDAKNVEDGLLIDSTGSAVATYKTKVDDYEMRLTSKIKDLVSSETELVFENTGEKSVCSLACTIKDVDPNNLKLVTQWMYKVMPEFSVGCEVGLKTYPLSPQFSVSSRYERPSFTLSSTISRIGFQMCLFKQFSPDLRISTIFNESIRSSPTLGLALHKSYENGSELKIFVDSQCCGGFTYQRDVLFYEPHNEVRIIRLMASTLIDRQRRVRLGFGFNLDF</sequence>
<name>A0AAU9U0J9_EUPED</name>
<reference evidence="1" key="1">
    <citation type="submission" date="2022-03" db="EMBL/GenBank/DDBJ databases">
        <authorList>
            <person name="Tunstrom K."/>
        </authorList>
    </citation>
    <scope>NUCLEOTIDE SEQUENCE</scope>
</reference>
<gene>
    <name evidence="1" type="ORF">EEDITHA_LOCUS8378</name>
</gene>
<accession>A0AAU9U0J9</accession>
<dbReference type="AlphaFoldDB" id="A0AAU9U0J9"/>
<dbReference type="Proteomes" id="UP001153954">
    <property type="component" value="Unassembled WGS sequence"/>
</dbReference>
<protein>
    <recommendedName>
        <fullName evidence="3">Mitochondrial import receptor subunit TOM40-like protein</fullName>
    </recommendedName>
</protein>
<evidence type="ECO:0008006" key="3">
    <source>
        <dbReference type="Google" id="ProtNLM"/>
    </source>
</evidence>